<protein>
    <recommendedName>
        <fullName evidence="7">ORC6 first cyclin-like domain-containing protein</fullName>
    </recommendedName>
</protein>
<dbReference type="InterPro" id="IPR008721">
    <property type="entry name" value="ORC6_cyclin_first"/>
</dbReference>
<gene>
    <name evidence="8" type="ORF">KUCA_T00005678001</name>
</gene>
<feature type="domain" description="ORC6 first cyclin-like" evidence="7">
    <location>
        <begin position="10"/>
        <end position="95"/>
    </location>
</feature>
<dbReference type="GeneID" id="34523056"/>
<keyword evidence="5" id="KW-0539">Nucleus</keyword>
<evidence type="ECO:0000259" key="7">
    <source>
        <dbReference type="Pfam" id="PF05460"/>
    </source>
</evidence>
<dbReference type="OrthoDB" id="5367324at2759"/>
<evidence type="ECO:0000256" key="2">
    <source>
        <dbReference type="ARBA" id="ARBA00010840"/>
    </source>
</evidence>
<evidence type="ECO:0000256" key="6">
    <source>
        <dbReference type="SAM" id="MobiDB-lite"/>
    </source>
</evidence>
<dbReference type="InterPro" id="IPR017956">
    <property type="entry name" value="AT_hook_DNA-bd_motif"/>
</dbReference>
<feature type="compositionally biased region" description="Polar residues" evidence="6">
    <location>
        <begin position="126"/>
        <end position="138"/>
    </location>
</feature>
<evidence type="ECO:0000313" key="8">
    <source>
        <dbReference type="EMBL" id="CDK29685.1"/>
    </source>
</evidence>
<evidence type="ECO:0000256" key="1">
    <source>
        <dbReference type="ARBA" id="ARBA00004123"/>
    </source>
</evidence>
<dbReference type="HOGENOM" id="CLU_060403_0_0_1"/>
<dbReference type="STRING" id="1382522.W6MXY3"/>
<dbReference type="Pfam" id="PF05460">
    <property type="entry name" value="ORC6"/>
    <property type="match status" value="1"/>
</dbReference>
<dbReference type="EMBL" id="HG793131">
    <property type="protein sequence ID" value="CDK29685.1"/>
    <property type="molecule type" value="Genomic_DNA"/>
</dbReference>
<evidence type="ECO:0000313" key="9">
    <source>
        <dbReference type="Proteomes" id="UP000019384"/>
    </source>
</evidence>
<keyword evidence="4" id="KW-0238">DNA-binding</keyword>
<dbReference type="SMART" id="SM00384">
    <property type="entry name" value="AT_hook"/>
    <property type="match status" value="2"/>
</dbReference>
<organism evidence="8 9">
    <name type="scientific">Kuraishia capsulata CBS 1993</name>
    <dbReference type="NCBI Taxonomy" id="1382522"/>
    <lineage>
        <taxon>Eukaryota</taxon>
        <taxon>Fungi</taxon>
        <taxon>Dikarya</taxon>
        <taxon>Ascomycota</taxon>
        <taxon>Saccharomycotina</taxon>
        <taxon>Pichiomycetes</taxon>
        <taxon>Pichiales</taxon>
        <taxon>Pichiaceae</taxon>
        <taxon>Kuraishia</taxon>
    </lineage>
</organism>
<feature type="region of interest" description="Disordered" evidence="6">
    <location>
        <begin position="98"/>
        <end position="142"/>
    </location>
</feature>
<reference evidence="8" key="1">
    <citation type="submission" date="2013-12" db="EMBL/GenBank/DDBJ databases">
        <authorList>
            <person name="Genoscope - CEA"/>
        </authorList>
    </citation>
    <scope>NUCLEOTIDE SEQUENCE</scope>
    <source>
        <strain evidence="8">CBS 1993</strain>
    </source>
</reference>
<proteinExistence type="inferred from homology"/>
<sequence>MTSRLIQQAIQDVIPSQDKPYPPQLISYATTLSLTSTQKSKFLQGGYEFAKYHLSVYAAVVQLKERLNLPDPTTDKIPIPPKQVNNIVNSFLQLIIDPASNPTTPRKRRMTPSLTPSTRSSKKRNVNTQLATPESTPTKPKVVQSLKDADETSLKSANNVNDVTKKLLDLADAENSEDVIDEDDIFDSQEEFDYGSEEDPDEISDQEYTEPGIKIHTPRASPARRVGRPRKVIEDADSQSPADSTPKKRGRPRKHPLPEETGIALKGNSALIDVQIESTKKPMTLKQLETFCRRLDIPLATIQNIILSFNEFRNRIKNEWALLCGLVAVAYTRLYHSECNSEIGVKKSFYDNLHELQNGGLRKQDLGYWVGVVERLVSSKQWVRNLEMVSGNPEKWMELPTIGDMVSASVRYTSHAYLKMFEDWKMAFCAEFEIKL</sequence>
<feature type="region of interest" description="Disordered" evidence="6">
    <location>
        <begin position="193"/>
        <end position="262"/>
    </location>
</feature>
<accession>W6MXY3</accession>
<reference evidence="8" key="2">
    <citation type="submission" date="2014-02" db="EMBL/GenBank/DDBJ databases">
        <title>Complete DNA sequence of /Kuraishia capsulata/ illustrates novel genomic features among budding yeasts (/Saccharomycotina/).</title>
        <authorList>
            <person name="Morales L."/>
            <person name="Noel B."/>
            <person name="Porcel B."/>
            <person name="Marcet-Houben M."/>
            <person name="Hullo M-F."/>
            <person name="Sacerdot C."/>
            <person name="Tekaia F."/>
            <person name="Leh-Louis V."/>
            <person name="Despons L."/>
            <person name="Khanna V."/>
            <person name="Aury J-M."/>
            <person name="Barbe V."/>
            <person name="Couloux A."/>
            <person name="Labadie K."/>
            <person name="Pelletier E."/>
            <person name="Souciet J-L."/>
            <person name="Boekhout T."/>
            <person name="Gabaldon T."/>
            <person name="Wincker P."/>
            <person name="Dujon B."/>
        </authorList>
    </citation>
    <scope>NUCLEOTIDE SEQUENCE</scope>
    <source>
        <strain evidence="8">CBS 1993</strain>
    </source>
</reference>
<dbReference type="GO" id="GO:0005664">
    <property type="term" value="C:nuclear origin of replication recognition complex"/>
    <property type="evidence" value="ECO:0007669"/>
    <property type="project" value="InterPro"/>
</dbReference>
<keyword evidence="3" id="KW-0235">DNA replication</keyword>
<dbReference type="GO" id="GO:0006260">
    <property type="term" value="P:DNA replication"/>
    <property type="evidence" value="ECO:0007669"/>
    <property type="project" value="UniProtKB-KW"/>
</dbReference>
<dbReference type="GO" id="GO:0003677">
    <property type="term" value="F:DNA binding"/>
    <property type="evidence" value="ECO:0007669"/>
    <property type="project" value="UniProtKB-KW"/>
</dbReference>
<evidence type="ECO:0000256" key="3">
    <source>
        <dbReference type="ARBA" id="ARBA00022705"/>
    </source>
</evidence>
<dbReference type="Proteomes" id="UP000019384">
    <property type="component" value="Unassembled WGS sequence"/>
</dbReference>
<dbReference type="RefSeq" id="XP_022461668.1">
    <property type="nucleotide sequence ID" value="XM_022601274.1"/>
</dbReference>
<keyword evidence="9" id="KW-1185">Reference proteome</keyword>
<comment type="similarity">
    <text evidence="2">Belongs to the ORC6 family.</text>
</comment>
<dbReference type="AlphaFoldDB" id="W6MXY3"/>
<feature type="compositionally biased region" description="Acidic residues" evidence="6">
    <location>
        <begin position="193"/>
        <end position="208"/>
    </location>
</feature>
<evidence type="ECO:0000256" key="5">
    <source>
        <dbReference type="ARBA" id="ARBA00023242"/>
    </source>
</evidence>
<name>W6MXY3_9ASCO</name>
<dbReference type="InterPro" id="IPR016811">
    <property type="entry name" value="ORC6_fun"/>
</dbReference>
<comment type="subcellular location">
    <subcellularLocation>
        <location evidence="1">Nucleus</location>
    </subcellularLocation>
</comment>
<dbReference type="PIRSF" id="PIRSF022941">
    <property type="entry name" value="ORC6_fun"/>
    <property type="match status" value="1"/>
</dbReference>
<evidence type="ECO:0000256" key="4">
    <source>
        <dbReference type="ARBA" id="ARBA00023125"/>
    </source>
</evidence>